<keyword evidence="1" id="KW-0378">Hydrolase</keyword>
<keyword evidence="5" id="KW-1185">Reference proteome</keyword>
<dbReference type="InterPro" id="IPR036890">
    <property type="entry name" value="HATPase_C_sf"/>
</dbReference>
<feature type="domain" description="PAS" evidence="2">
    <location>
        <begin position="111"/>
        <end position="149"/>
    </location>
</feature>
<dbReference type="GO" id="GO:0006355">
    <property type="term" value="P:regulation of DNA-templated transcription"/>
    <property type="evidence" value="ECO:0007669"/>
    <property type="project" value="InterPro"/>
</dbReference>
<dbReference type="PANTHER" id="PTHR43156:SF2">
    <property type="entry name" value="STAGE II SPORULATION PROTEIN E"/>
    <property type="match status" value="1"/>
</dbReference>
<dbReference type="GO" id="GO:0016791">
    <property type="term" value="F:phosphatase activity"/>
    <property type="evidence" value="ECO:0007669"/>
    <property type="project" value="TreeGrafter"/>
</dbReference>
<dbReference type="InterPro" id="IPR000014">
    <property type="entry name" value="PAS"/>
</dbReference>
<protein>
    <submittedName>
        <fullName evidence="4">SpoIIE family protein phosphatase</fullName>
    </submittedName>
</protein>
<dbReference type="Proteomes" id="UP001152755">
    <property type="component" value="Unassembled WGS sequence"/>
</dbReference>
<dbReference type="Gene3D" id="3.30.450.40">
    <property type="match status" value="1"/>
</dbReference>
<evidence type="ECO:0000259" key="3">
    <source>
        <dbReference type="PROSITE" id="PS50113"/>
    </source>
</evidence>
<feature type="domain" description="PAC" evidence="3">
    <location>
        <begin position="181"/>
        <end position="233"/>
    </location>
</feature>
<dbReference type="Pfam" id="PF07228">
    <property type="entry name" value="SpoIIE"/>
    <property type="match status" value="1"/>
</dbReference>
<dbReference type="AlphaFoldDB" id="A0A9X4LYT6"/>
<evidence type="ECO:0000256" key="1">
    <source>
        <dbReference type="ARBA" id="ARBA00022801"/>
    </source>
</evidence>
<dbReference type="RefSeq" id="WP_332519266.1">
    <property type="nucleotide sequence ID" value="NZ_JANRHA010000002.1"/>
</dbReference>
<dbReference type="PANTHER" id="PTHR43156">
    <property type="entry name" value="STAGE II SPORULATION PROTEIN E-RELATED"/>
    <property type="match status" value="1"/>
</dbReference>
<dbReference type="InterPro" id="IPR001932">
    <property type="entry name" value="PPM-type_phosphatase-like_dom"/>
</dbReference>
<evidence type="ECO:0000259" key="2">
    <source>
        <dbReference type="PROSITE" id="PS50112"/>
    </source>
</evidence>
<dbReference type="InterPro" id="IPR029016">
    <property type="entry name" value="GAF-like_dom_sf"/>
</dbReference>
<dbReference type="InterPro" id="IPR000700">
    <property type="entry name" value="PAS-assoc_C"/>
</dbReference>
<reference evidence="4" key="1">
    <citation type="submission" date="2022-08" db="EMBL/GenBank/DDBJ databases">
        <title>Genome analysis of Corynebacteriales strain.</title>
        <authorList>
            <person name="Lee S.D."/>
        </authorList>
    </citation>
    <scope>NUCLEOTIDE SEQUENCE</scope>
    <source>
        <strain evidence="4">D3-21</strain>
    </source>
</reference>
<gene>
    <name evidence="4" type="ORF">NVS88_04185</name>
</gene>
<accession>A0A9X4LYT6</accession>
<dbReference type="Gene3D" id="3.30.450.20">
    <property type="entry name" value="PAS domain"/>
    <property type="match status" value="1"/>
</dbReference>
<evidence type="ECO:0000313" key="5">
    <source>
        <dbReference type="Proteomes" id="UP001152755"/>
    </source>
</evidence>
<dbReference type="Pfam" id="PF08673">
    <property type="entry name" value="RsbU_N"/>
    <property type="match status" value="1"/>
</dbReference>
<organism evidence="4 5">
    <name type="scientific">Speluncibacter jeojiensis</name>
    <dbReference type="NCBI Taxonomy" id="2710754"/>
    <lineage>
        <taxon>Bacteria</taxon>
        <taxon>Bacillati</taxon>
        <taxon>Actinomycetota</taxon>
        <taxon>Actinomycetes</taxon>
        <taxon>Mycobacteriales</taxon>
        <taxon>Speluncibacteraceae</taxon>
        <taxon>Speluncibacter</taxon>
    </lineage>
</organism>
<evidence type="ECO:0000313" key="4">
    <source>
        <dbReference type="EMBL" id="MDG3013754.1"/>
    </source>
</evidence>
<dbReference type="InterPro" id="IPR013767">
    <property type="entry name" value="PAS_fold"/>
</dbReference>
<dbReference type="CDD" id="cd16936">
    <property type="entry name" value="HATPase_RsbW-like"/>
    <property type="match status" value="1"/>
</dbReference>
<dbReference type="Pfam" id="PF13581">
    <property type="entry name" value="HATPase_c_2"/>
    <property type="match status" value="1"/>
</dbReference>
<dbReference type="Gene3D" id="3.60.40.10">
    <property type="entry name" value="PPM-type phosphatase domain"/>
    <property type="match status" value="1"/>
</dbReference>
<dbReference type="Pfam" id="PF00989">
    <property type="entry name" value="PAS"/>
    <property type="match status" value="1"/>
</dbReference>
<dbReference type="InterPro" id="IPR036457">
    <property type="entry name" value="PPM-type-like_dom_sf"/>
</dbReference>
<proteinExistence type="predicted"/>
<dbReference type="SUPFAM" id="SSF55874">
    <property type="entry name" value="ATPase domain of HSP90 chaperone/DNA topoisomerase II/histidine kinase"/>
    <property type="match status" value="1"/>
</dbReference>
<sequence length="746" mass="79323">MNGHGPGFLGAYAQALAEYVETPGEPALATGFDLGRQALAEGIGVLEVVEEHFRLVGMLGEDTGAPAEGVDTLHLDFLMQTLAPLDVASRGFLPGTRGLRRQRERADELAATDRFRRALVGALQDGFFVADSDRCIVEVNAAFGELTGYGADGLPYHWPYPWLGDEAATSEMAAHLRADRRQSTMPVRHRDGRMLWMAVNTNSIGAFAGHEGTVVGTMRDVTTERAARAREQLSARLSDELSAATTVADVLSSGLREGRAALGASAAVAAWWTGGEEQPAIAGADPAAPSCWGDLDATVRTALEQVRRRPTLTVTTVPAERRPGYVAGLAAPVGIGGDCAVYFEFTEGRPSQADDRALMVLLLGHLSIAMQRARSFDDVRRTSLTLQRAMLGKLDPSPWFAVRYEPAVPPLEIGGDWYDVLPLSSDRFGIVVGDCVGRGLAAAAVMGQLRASCRALLARGVSPGQVIDDLDLVAAHVPGAACSTVFVAVLDARTATVQYSSAGHVPPMVIGPESPVRLLDAAASVPLATFDRSPRPEATAVLAPGATVLMYTDGLVERRTEDIDSGITAVMEALASRERDAPGVAADGILESRRPAAGYDDDVALLVYRQPPDPLAVDCPATADRLAGLRREVDRWLGLAAVPPAVAADFVFAINEACTNAVEHAYRNRPPGPMSVRLRADGDVVDAEICDTGRWQPIRPSTTRGRGLALMRALCQRVEVSTDGRGTTVRLTLRRPAPRFRGPVGG</sequence>
<dbReference type="NCBIfam" id="TIGR00229">
    <property type="entry name" value="sensory_box"/>
    <property type="match status" value="1"/>
</dbReference>
<dbReference type="Gene3D" id="3.30.565.10">
    <property type="entry name" value="Histidine kinase-like ATPase, C-terminal domain"/>
    <property type="match status" value="1"/>
</dbReference>
<dbReference type="EMBL" id="JANRHA010000002">
    <property type="protein sequence ID" value="MDG3013754.1"/>
    <property type="molecule type" value="Genomic_DNA"/>
</dbReference>
<dbReference type="InterPro" id="IPR014787">
    <property type="entry name" value="PSer_Pase_RsbU_N"/>
</dbReference>
<comment type="caution">
    <text evidence="4">The sequence shown here is derived from an EMBL/GenBank/DDBJ whole genome shotgun (WGS) entry which is preliminary data.</text>
</comment>
<dbReference type="InterPro" id="IPR017944">
    <property type="entry name" value="KaiA/RbsU_helical_domain_sf"/>
</dbReference>
<dbReference type="InterPro" id="IPR003594">
    <property type="entry name" value="HATPase_dom"/>
</dbReference>
<dbReference type="PROSITE" id="PS50113">
    <property type="entry name" value="PAC"/>
    <property type="match status" value="1"/>
</dbReference>
<dbReference type="SMART" id="SM00331">
    <property type="entry name" value="PP2C_SIG"/>
    <property type="match status" value="1"/>
</dbReference>
<name>A0A9X4LYT6_9ACTN</name>
<dbReference type="CDD" id="cd00130">
    <property type="entry name" value="PAS"/>
    <property type="match status" value="1"/>
</dbReference>
<dbReference type="SUPFAM" id="SSF55785">
    <property type="entry name" value="PYP-like sensor domain (PAS domain)"/>
    <property type="match status" value="1"/>
</dbReference>
<dbReference type="InterPro" id="IPR035965">
    <property type="entry name" value="PAS-like_dom_sf"/>
</dbReference>
<dbReference type="Gene3D" id="1.10.1240.30">
    <property type="entry name" value="KaiA/RbsU domain"/>
    <property type="match status" value="1"/>
</dbReference>
<dbReference type="PROSITE" id="PS50112">
    <property type="entry name" value="PAS"/>
    <property type="match status" value="1"/>
</dbReference>
<dbReference type="InterPro" id="IPR052016">
    <property type="entry name" value="Bact_Sigma-Reg"/>
</dbReference>